<name>A0AAD1MXQ5_MYCMB</name>
<organism evidence="1 2">
    <name type="scientific">Mycolicibacterium monacense</name>
    <name type="common">Mycobacterium monacense</name>
    <dbReference type="NCBI Taxonomy" id="85693"/>
    <lineage>
        <taxon>Bacteria</taxon>
        <taxon>Bacillati</taxon>
        <taxon>Actinomycetota</taxon>
        <taxon>Actinomycetes</taxon>
        <taxon>Mycobacteriales</taxon>
        <taxon>Mycobacteriaceae</taxon>
        <taxon>Mycolicibacterium</taxon>
    </lineage>
</organism>
<proteinExistence type="predicted"/>
<dbReference type="AlphaFoldDB" id="A0AAD1MXQ5"/>
<evidence type="ECO:0000313" key="2">
    <source>
        <dbReference type="Proteomes" id="UP000466039"/>
    </source>
</evidence>
<evidence type="ECO:0000313" key="1">
    <source>
        <dbReference type="EMBL" id="BBZ58705.1"/>
    </source>
</evidence>
<dbReference type="Proteomes" id="UP000466039">
    <property type="component" value="Chromosome"/>
</dbReference>
<reference evidence="1 2" key="1">
    <citation type="journal article" date="2019" name="Emerg. Microbes Infect.">
        <title>Comprehensive subspecies identification of 175 nontuberculous mycobacteria species based on 7547 genomic profiles.</title>
        <authorList>
            <person name="Matsumoto Y."/>
            <person name="Kinjo T."/>
            <person name="Motooka D."/>
            <person name="Nabeya D."/>
            <person name="Jung N."/>
            <person name="Uechi K."/>
            <person name="Horii T."/>
            <person name="Iida T."/>
            <person name="Fujita J."/>
            <person name="Nakamura S."/>
        </authorList>
    </citation>
    <scope>NUCLEOTIDE SEQUENCE [LARGE SCALE GENOMIC DNA]</scope>
    <source>
        <strain evidence="1 2">JCM 15658</strain>
    </source>
</reference>
<keyword evidence="2" id="KW-1185">Reference proteome</keyword>
<sequence length="73" mass="7399">MITGSVSTGSAGLCPTEQLNCLRPDTVQGQQFLEIRGKISAGAVTGVDERAGGRPADPDTVEYCAAVGGSVMT</sequence>
<accession>A0AAD1MXQ5</accession>
<dbReference type="EMBL" id="AP022617">
    <property type="protein sequence ID" value="BBZ58705.1"/>
    <property type="molecule type" value="Genomic_DNA"/>
</dbReference>
<protein>
    <submittedName>
        <fullName evidence="1">Uncharacterized protein</fullName>
    </submittedName>
</protein>
<gene>
    <name evidence="1" type="ORF">MMON_00060</name>
</gene>